<accession>A0ABN9XH11</accession>
<organism evidence="1 2">
    <name type="scientific">Prorocentrum cordatum</name>
    <dbReference type="NCBI Taxonomy" id="2364126"/>
    <lineage>
        <taxon>Eukaryota</taxon>
        <taxon>Sar</taxon>
        <taxon>Alveolata</taxon>
        <taxon>Dinophyceae</taxon>
        <taxon>Prorocentrales</taxon>
        <taxon>Prorocentraceae</taxon>
        <taxon>Prorocentrum</taxon>
    </lineage>
</organism>
<sequence>EATALLQQLRTRSSQARRAKGVSRAAAFKGGGWFAFSMHAALVSGLLAAFPGGAPGQLEELFREYGLLSSNSGGSWYAASLVYSEWFVELTGQLAAEPQEAEATFKDKWIAGLLQVTDLGNRTEDPSCDVEKVIQHYLNQNETRRRGLSDRQQQNLQALLPALWEGRLTWDIFVTTMSGAFRRGA</sequence>
<feature type="non-terminal residue" evidence="1">
    <location>
        <position position="1"/>
    </location>
</feature>
<name>A0ABN9XH11_9DINO</name>
<keyword evidence="2" id="KW-1185">Reference proteome</keyword>
<protein>
    <recommendedName>
        <fullName evidence="3">Selenoprotein O</fullName>
    </recommendedName>
</protein>
<gene>
    <name evidence="1" type="ORF">PCOR1329_LOCUS75460</name>
</gene>
<evidence type="ECO:0008006" key="3">
    <source>
        <dbReference type="Google" id="ProtNLM"/>
    </source>
</evidence>
<reference evidence="1" key="1">
    <citation type="submission" date="2023-10" db="EMBL/GenBank/DDBJ databases">
        <authorList>
            <person name="Chen Y."/>
            <person name="Shah S."/>
            <person name="Dougan E. K."/>
            <person name="Thang M."/>
            <person name="Chan C."/>
        </authorList>
    </citation>
    <scope>NUCLEOTIDE SEQUENCE [LARGE SCALE GENOMIC DNA]</scope>
</reference>
<comment type="caution">
    <text evidence="1">The sequence shown here is derived from an EMBL/GenBank/DDBJ whole genome shotgun (WGS) entry which is preliminary data.</text>
</comment>
<evidence type="ECO:0000313" key="1">
    <source>
        <dbReference type="EMBL" id="CAK0897212.1"/>
    </source>
</evidence>
<evidence type="ECO:0000313" key="2">
    <source>
        <dbReference type="Proteomes" id="UP001189429"/>
    </source>
</evidence>
<proteinExistence type="predicted"/>
<dbReference type="Proteomes" id="UP001189429">
    <property type="component" value="Unassembled WGS sequence"/>
</dbReference>
<dbReference type="EMBL" id="CAUYUJ010020293">
    <property type="protein sequence ID" value="CAK0897212.1"/>
    <property type="molecule type" value="Genomic_DNA"/>
</dbReference>